<dbReference type="SUPFAM" id="SSF53474">
    <property type="entry name" value="alpha/beta-Hydrolases"/>
    <property type="match status" value="1"/>
</dbReference>
<keyword evidence="1" id="KW-0732">Signal</keyword>
<dbReference type="InterPro" id="IPR000073">
    <property type="entry name" value="AB_hydrolase_1"/>
</dbReference>
<evidence type="ECO:0000313" key="4">
    <source>
        <dbReference type="Proteomes" id="UP001430193"/>
    </source>
</evidence>
<evidence type="ECO:0000259" key="2">
    <source>
        <dbReference type="Pfam" id="PF12697"/>
    </source>
</evidence>
<dbReference type="PANTHER" id="PTHR43798">
    <property type="entry name" value="MONOACYLGLYCEROL LIPASE"/>
    <property type="match status" value="1"/>
</dbReference>
<dbReference type="PANTHER" id="PTHR43798:SF33">
    <property type="entry name" value="HYDROLASE, PUTATIVE (AFU_ORTHOLOGUE AFUA_2G14860)-RELATED"/>
    <property type="match status" value="1"/>
</dbReference>
<keyword evidence="4" id="KW-1185">Reference proteome</keyword>
<dbReference type="Gene3D" id="3.40.50.1820">
    <property type="entry name" value="alpha/beta hydrolase"/>
    <property type="match status" value="1"/>
</dbReference>
<protein>
    <submittedName>
        <fullName evidence="3">Alpha/beta hydrolase</fullName>
    </submittedName>
</protein>
<reference evidence="3" key="1">
    <citation type="submission" date="2020-10" db="EMBL/GenBank/DDBJ databases">
        <title>Phylogeny of dyella-like bacteria.</title>
        <authorList>
            <person name="Fu J."/>
        </authorList>
    </citation>
    <scope>NUCLEOTIDE SEQUENCE</scope>
    <source>
        <strain evidence="3">DHON07</strain>
    </source>
</reference>
<name>A0ABS2KF66_9GAMM</name>
<feature type="signal peptide" evidence="1">
    <location>
        <begin position="1"/>
        <end position="24"/>
    </location>
</feature>
<evidence type="ECO:0000256" key="1">
    <source>
        <dbReference type="SAM" id="SignalP"/>
    </source>
</evidence>
<proteinExistence type="predicted"/>
<comment type="caution">
    <text evidence="3">The sequence shown here is derived from an EMBL/GenBank/DDBJ whole genome shotgun (WGS) entry which is preliminary data.</text>
</comment>
<dbReference type="InterPro" id="IPR029058">
    <property type="entry name" value="AB_hydrolase_fold"/>
</dbReference>
<accession>A0ABS2KF66</accession>
<gene>
    <name evidence="3" type="ORF">ISS99_07685</name>
</gene>
<dbReference type="GO" id="GO:0016787">
    <property type="term" value="F:hydrolase activity"/>
    <property type="evidence" value="ECO:0007669"/>
    <property type="project" value="UniProtKB-KW"/>
</dbReference>
<dbReference type="EMBL" id="JADIKF010000038">
    <property type="protein sequence ID" value="MBM7129402.1"/>
    <property type="molecule type" value="Genomic_DNA"/>
</dbReference>
<organism evidence="3 4">
    <name type="scientific">Dyella mobilis</name>
    <dbReference type="NCBI Taxonomy" id="1849582"/>
    <lineage>
        <taxon>Bacteria</taxon>
        <taxon>Pseudomonadati</taxon>
        <taxon>Pseudomonadota</taxon>
        <taxon>Gammaproteobacteria</taxon>
        <taxon>Lysobacterales</taxon>
        <taxon>Rhodanobacteraceae</taxon>
        <taxon>Dyella</taxon>
    </lineage>
</organism>
<dbReference type="Pfam" id="PF12697">
    <property type="entry name" value="Abhydrolase_6"/>
    <property type="match status" value="1"/>
</dbReference>
<evidence type="ECO:0000313" key="3">
    <source>
        <dbReference type="EMBL" id="MBM7129402.1"/>
    </source>
</evidence>
<keyword evidence="3" id="KW-0378">Hydrolase</keyword>
<sequence>MRPYRASWLMLLLASSISPLYAQATSSTKQPIVDDFRYTQAQQMVEVAPGRRLNLLCMGQGSPTVVFDAGMGDETAVWGFVQPVIAKLTRTCSYDRAGIGFSDPATRPGTSANIVDDLHNLLVHARIPAPYVLVGHSYGGLNMLLFASRYRSEVVGMVAVDPANERQVDALRQAFPNYDKKMLSGWIAQHQACIKQSEIGFKPGSELYQKCITKPDPTMSAAINAAYEAKYVKPPYQKALASELESVRGGISDEQVRAAHRNFGDMPLIVLTRSLDHEAKAPLRADETKRSRQILLGNWMQMHDELASRSTRGQNRVIADTSHYIQLDQPGAVIAAIEEVLKETPSTQTR</sequence>
<dbReference type="RefSeq" id="WP_204631030.1">
    <property type="nucleotide sequence ID" value="NZ_BSOC01000003.1"/>
</dbReference>
<dbReference type="InterPro" id="IPR050266">
    <property type="entry name" value="AB_hydrolase_sf"/>
</dbReference>
<feature type="chain" id="PRO_5047329186" evidence="1">
    <location>
        <begin position="25"/>
        <end position="350"/>
    </location>
</feature>
<feature type="domain" description="AB hydrolase-1" evidence="2">
    <location>
        <begin position="65"/>
        <end position="336"/>
    </location>
</feature>
<dbReference type="Proteomes" id="UP001430193">
    <property type="component" value="Unassembled WGS sequence"/>
</dbReference>